<organism evidence="1">
    <name type="scientific">Anguilla anguilla</name>
    <name type="common">European freshwater eel</name>
    <name type="synonym">Muraena anguilla</name>
    <dbReference type="NCBI Taxonomy" id="7936"/>
    <lineage>
        <taxon>Eukaryota</taxon>
        <taxon>Metazoa</taxon>
        <taxon>Chordata</taxon>
        <taxon>Craniata</taxon>
        <taxon>Vertebrata</taxon>
        <taxon>Euteleostomi</taxon>
        <taxon>Actinopterygii</taxon>
        <taxon>Neopterygii</taxon>
        <taxon>Teleostei</taxon>
        <taxon>Anguilliformes</taxon>
        <taxon>Anguillidae</taxon>
        <taxon>Anguilla</taxon>
    </lineage>
</organism>
<accession>A0A0E9VVY5</accession>
<protein>
    <submittedName>
        <fullName evidence="1">Uncharacterized protein</fullName>
    </submittedName>
</protein>
<proteinExistence type="predicted"/>
<dbReference type="EMBL" id="GBXM01027164">
    <property type="protein sequence ID" value="JAH81413.1"/>
    <property type="molecule type" value="Transcribed_RNA"/>
</dbReference>
<evidence type="ECO:0000313" key="1">
    <source>
        <dbReference type="EMBL" id="JAH81413.1"/>
    </source>
</evidence>
<reference evidence="1" key="1">
    <citation type="submission" date="2014-11" db="EMBL/GenBank/DDBJ databases">
        <authorList>
            <person name="Amaro Gonzalez C."/>
        </authorList>
    </citation>
    <scope>NUCLEOTIDE SEQUENCE</scope>
</reference>
<reference evidence="1" key="2">
    <citation type="journal article" date="2015" name="Fish Shellfish Immunol.">
        <title>Early steps in the European eel (Anguilla anguilla)-Vibrio vulnificus interaction in the gills: Role of the RtxA13 toxin.</title>
        <authorList>
            <person name="Callol A."/>
            <person name="Pajuelo D."/>
            <person name="Ebbesson L."/>
            <person name="Teles M."/>
            <person name="MacKenzie S."/>
            <person name="Amaro C."/>
        </authorList>
    </citation>
    <scope>NUCLEOTIDE SEQUENCE</scope>
</reference>
<sequence length="13" mass="1592">MQLTNDCYTLENF</sequence>
<name>A0A0E9VVY5_ANGAN</name>